<dbReference type="InterPro" id="IPR029063">
    <property type="entry name" value="SAM-dependent_MTases_sf"/>
</dbReference>
<evidence type="ECO:0000259" key="7">
    <source>
        <dbReference type="Pfam" id="PF07669"/>
    </source>
</evidence>
<dbReference type="Gene3D" id="3.40.50.150">
    <property type="entry name" value="Vaccinia Virus protein VP39"/>
    <property type="match status" value="1"/>
</dbReference>
<gene>
    <name evidence="8" type="ordered locus">amb2044</name>
</gene>
<dbReference type="Proteomes" id="UP000007058">
    <property type="component" value="Chromosome"/>
</dbReference>
<keyword evidence="3" id="KW-0808">Transferase</keyword>
<keyword evidence="6" id="KW-0175">Coiled coil</keyword>
<dbReference type="OrthoDB" id="9806213at2"/>
<reference evidence="8 9" key="1">
    <citation type="journal article" date="2005" name="DNA Res.">
        <title>Complete genome sequence of the facultative anaerobic magnetotactic bacterium Magnetospirillum sp. strain AMB-1.</title>
        <authorList>
            <person name="Matsunaga T."/>
            <person name="Okamura Y."/>
            <person name="Fukuda Y."/>
            <person name="Wahyudi A.T."/>
            <person name="Murase Y."/>
            <person name="Takeyama H."/>
        </authorList>
    </citation>
    <scope>NUCLEOTIDE SEQUENCE [LARGE SCALE GENOMIC DNA]</scope>
    <source>
        <strain evidence="9">ATCC 700264 / AMB-1</strain>
    </source>
</reference>
<dbReference type="KEGG" id="mag:amb2044"/>
<evidence type="ECO:0000256" key="3">
    <source>
        <dbReference type="ARBA" id="ARBA00022679"/>
    </source>
</evidence>
<evidence type="ECO:0000256" key="4">
    <source>
        <dbReference type="ARBA" id="ARBA00022691"/>
    </source>
</evidence>
<dbReference type="GO" id="GO:0032259">
    <property type="term" value="P:methylation"/>
    <property type="evidence" value="ECO:0007669"/>
    <property type="project" value="UniProtKB-KW"/>
</dbReference>
<dbReference type="GO" id="GO:0006304">
    <property type="term" value="P:DNA modification"/>
    <property type="evidence" value="ECO:0007669"/>
    <property type="project" value="InterPro"/>
</dbReference>
<dbReference type="PROSITE" id="PS00092">
    <property type="entry name" value="N6_MTASE"/>
    <property type="match status" value="1"/>
</dbReference>
<keyword evidence="9" id="KW-1185">Reference proteome</keyword>
<evidence type="ECO:0000256" key="5">
    <source>
        <dbReference type="ARBA" id="ARBA00047942"/>
    </source>
</evidence>
<keyword evidence="4" id="KW-0949">S-adenosyl-L-methionine</keyword>
<sequence length="1198" mass="135445">MNRNKLKTYAPKARRDFIAAVTARAIKFGISKDAIEPVQVQGNIALIAGQAHPRKVADQRLKLEARVKTRGFEQVMEEAAYTWFNRFAAIRYMEVHGYLDHGYRVLSHPEGKATPEIVEHAQHLDLPGLDKEKVIELKLDGTKEGDLYRMLLMAQCNALNSAMPFLFERIDDETELLLPDNLLHSDSVIRQMVIEIEEADWQEIEIIGWLYQFYISEKKDQVIGKVVKSEDIPAATQLFTPNWIVKYMVQNTLGAKWLATYPQSGIRAKMEFYIEPAEQTDGVNTKLAEITPKELNPEEITFLDPACGSGHILVEAYDLFKDIYLERGYVLRDVPRLILEKNLFGLDVDDRAAQMAAFALLMKARNDDRRILEKHQKMNVKSILSSKKLNIDDQKIASDSNKFELIPSDDLLPETIQQPMLSMSAATATQTLAELVAIFRDADSIGSLTKIPERLLKRLPILRNLAEKQLLSRDRLEDSLAAKSAFFALKLIDQAETLSMHFDCVAANPPYIGNRAGMNDTIKQYAQDYFNNARGDTFSMFVARGLEFCRTGYMSMVTLDSWLTLSTYEYFRSDILNNSTILSLAHMPYEGKKPTAMGINFGVACFTLRGVCSKYMGYFIRQRYVDLIGDGSLKSLSAFTGLGKRIDGGQFLNAPANAIVYGLSDQGRRKLFSATPLRDLVDAREGMATAGNDRFLRWWHEVPYGNIAFNINSGTEAVESGSKWFPYNKGGEYKRWFGNIGLIVNWENDGLEIKGNIDPITQRVRSHNYNGDYAFLPGLTWTSMSSKGTAARIMPNGFMFDAKGPMAFGSQETINFAAALMNSVVGRFFLSSLSATKDFKIGHILALPVEKSMISKNSIHEYVNELWGLAKNEWASFETSWEFQSPPLISGHCIKNAFVEWQAKCHRSYSRSGELQRHVDEELVDEYGLAEELGDKYESGEITLYIGDNQSDVFWLASYSIGCMMGRYSLDEPGLIYANSGNVGFDPSRYTTFPADDDGIVPIMQADWFDDDATNRVVEFIKVAWSPETLAENLKFVADSLGTKSGETPIDTIRRYLSTDFFKDHLKTYKKRPIYWLFSSGKEKAFEALVYLHRYNEGTLSRMRMEYVTPLQGRIASKIDQLGRDIDAAASTAAQNKLRKEQEKLKKQQAELVKFDEELRHYADMRIKLDLDDGVKVNYGKFGTLLAETKAITGGSEE</sequence>
<dbReference type="GO" id="GO:0003676">
    <property type="term" value="F:nucleic acid binding"/>
    <property type="evidence" value="ECO:0007669"/>
    <property type="project" value="InterPro"/>
</dbReference>
<dbReference type="EC" id="2.1.1.72" evidence="1"/>
<evidence type="ECO:0000256" key="1">
    <source>
        <dbReference type="ARBA" id="ARBA00011900"/>
    </source>
</evidence>
<feature type="coiled-coil region" evidence="6">
    <location>
        <begin position="1131"/>
        <end position="1158"/>
    </location>
</feature>
<evidence type="ECO:0000256" key="6">
    <source>
        <dbReference type="SAM" id="Coils"/>
    </source>
</evidence>
<keyword evidence="2" id="KW-0489">Methyltransferase</keyword>
<dbReference type="REBASE" id="13815">
    <property type="entry name" value="MmaAORF2044P"/>
</dbReference>
<dbReference type="SUPFAM" id="SSF53335">
    <property type="entry name" value="S-adenosyl-L-methionine-dependent methyltransferases"/>
    <property type="match status" value="1"/>
</dbReference>
<name>Q2W5M7_PARM1</name>
<dbReference type="AlphaFoldDB" id="Q2W5M7"/>
<feature type="domain" description="Type II methyltransferase M.TaqI-like" evidence="7">
    <location>
        <begin position="341"/>
        <end position="587"/>
    </location>
</feature>
<dbReference type="PANTHER" id="PTHR33841">
    <property type="entry name" value="DNA METHYLTRANSFERASE YEEA-RELATED"/>
    <property type="match status" value="1"/>
</dbReference>
<evidence type="ECO:0000256" key="2">
    <source>
        <dbReference type="ARBA" id="ARBA00022603"/>
    </source>
</evidence>
<dbReference type="PANTHER" id="PTHR33841:SF1">
    <property type="entry name" value="DNA METHYLTRANSFERASE A"/>
    <property type="match status" value="1"/>
</dbReference>
<evidence type="ECO:0000313" key="9">
    <source>
        <dbReference type="Proteomes" id="UP000007058"/>
    </source>
</evidence>
<dbReference type="RefSeq" id="WP_011384445.1">
    <property type="nucleotide sequence ID" value="NC_007626.1"/>
</dbReference>
<dbReference type="InterPro" id="IPR002052">
    <property type="entry name" value="DNA_methylase_N6_adenine_CS"/>
</dbReference>
<dbReference type="InterPro" id="IPR011639">
    <property type="entry name" value="MethylTrfase_TaqI-like_dom"/>
</dbReference>
<dbReference type="GO" id="GO:0009007">
    <property type="term" value="F:site-specific DNA-methyltransferase (adenine-specific) activity"/>
    <property type="evidence" value="ECO:0007669"/>
    <property type="project" value="UniProtKB-EC"/>
</dbReference>
<proteinExistence type="predicted"/>
<dbReference type="NCBIfam" id="NF033452">
    <property type="entry name" value="BREX_1_MTaseX"/>
    <property type="match status" value="1"/>
</dbReference>
<dbReference type="Pfam" id="PF07669">
    <property type="entry name" value="Eco57I"/>
    <property type="match status" value="1"/>
</dbReference>
<protein>
    <recommendedName>
        <fullName evidence="1">site-specific DNA-methyltransferase (adenine-specific)</fullName>
        <ecNumber evidence="1">2.1.1.72</ecNumber>
    </recommendedName>
</protein>
<accession>Q2W5M7</accession>
<dbReference type="InterPro" id="IPR047939">
    <property type="entry name" value="BREX_1_PglX"/>
</dbReference>
<organism evidence="8 9">
    <name type="scientific">Paramagnetospirillum magneticum (strain ATCC 700264 / AMB-1)</name>
    <name type="common">Magnetospirillum magneticum</name>
    <dbReference type="NCBI Taxonomy" id="342108"/>
    <lineage>
        <taxon>Bacteria</taxon>
        <taxon>Pseudomonadati</taxon>
        <taxon>Pseudomonadota</taxon>
        <taxon>Alphaproteobacteria</taxon>
        <taxon>Rhodospirillales</taxon>
        <taxon>Magnetospirillaceae</taxon>
        <taxon>Paramagnetospirillum</taxon>
    </lineage>
</organism>
<dbReference type="HOGENOM" id="CLU_007510_1_0_5"/>
<dbReference type="InterPro" id="IPR050953">
    <property type="entry name" value="N4_N6_ade-DNA_methylase"/>
</dbReference>
<dbReference type="STRING" id="342108.amb2044"/>
<dbReference type="PRINTS" id="PR00507">
    <property type="entry name" value="N12N6MTFRASE"/>
</dbReference>
<dbReference type="EMBL" id="AP007255">
    <property type="protein sequence ID" value="BAE50848.1"/>
    <property type="molecule type" value="Genomic_DNA"/>
</dbReference>
<comment type="catalytic activity">
    <reaction evidence="5">
        <text>a 2'-deoxyadenosine in DNA + S-adenosyl-L-methionine = an N(6)-methyl-2'-deoxyadenosine in DNA + S-adenosyl-L-homocysteine + H(+)</text>
        <dbReference type="Rhea" id="RHEA:15197"/>
        <dbReference type="Rhea" id="RHEA-COMP:12418"/>
        <dbReference type="Rhea" id="RHEA-COMP:12419"/>
        <dbReference type="ChEBI" id="CHEBI:15378"/>
        <dbReference type="ChEBI" id="CHEBI:57856"/>
        <dbReference type="ChEBI" id="CHEBI:59789"/>
        <dbReference type="ChEBI" id="CHEBI:90615"/>
        <dbReference type="ChEBI" id="CHEBI:90616"/>
        <dbReference type="EC" id="2.1.1.72"/>
    </reaction>
</comment>
<evidence type="ECO:0000313" key="8">
    <source>
        <dbReference type="EMBL" id="BAE50848.1"/>
    </source>
</evidence>